<keyword evidence="2" id="KW-1185">Reference proteome</keyword>
<dbReference type="OrthoDB" id="10668499at2759"/>
<dbReference type="InParanoid" id="A2GMG6"/>
<evidence type="ECO:0000313" key="2">
    <source>
        <dbReference type="Proteomes" id="UP000001542"/>
    </source>
</evidence>
<evidence type="ECO:0000313" key="1">
    <source>
        <dbReference type="EMBL" id="EAX81649.1"/>
    </source>
</evidence>
<name>A2GMG6_TRIV3</name>
<reference evidence="1" key="2">
    <citation type="journal article" date="2007" name="Science">
        <title>Draft genome sequence of the sexually transmitted pathogen Trichomonas vaginalis.</title>
        <authorList>
            <person name="Carlton J.M."/>
            <person name="Hirt R.P."/>
            <person name="Silva J.C."/>
            <person name="Delcher A.L."/>
            <person name="Schatz M."/>
            <person name="Zhao Q."/>
            <person name="Wortman J.R."/>
            <person name="Bidwell S.L."/>
            <person name="Alsmark U.C.M."/>
            <person name="Besteiro S."/>
            <person name="Sicheritz-Ponten T."/>
            <person name="Noel C.J."/>
            <person name="Dacks J.B."/>
            <person name="Foster P.G."/>
            <person name="Simillion C."/>
            <person name="Van de Peer Y."/>
            <person name="Miranda-Saavedra D."/>
            <person name="Barton G.J."/>
            <person name="Westrop G.D."/>
            <person name="Mueller S."/>
            <person name="Dessi D."/>
            <person name="Fiori P.L."/>
            <person name="Ren Q."/>
            <person name="Paulsen I."/>
            <person name="Zhang H."/>
            <person name="Bastida-Corcuera F.D."/>
            <person name="Simoes-Barbosa A."/>
            <person name="Brown M.T."/>
            <person name="Hayes R.D."/>
            <person name="Mukherjee M."/>
            <person name="Okumura C.Y."/>
            <person name="Schneider R."/>
            <person name="Smith A.J."/>
            <person name="Vanacova S."/>
            <person name="Villalvazo M."/>
            <person name="Haas B.J."/>
            <person name="Pertea M."/>
            <person name="Feldblyum T.V."/>
            <person name="Utterback T.R."/>
            <person name="Shu C.L."/>
            <person name="Osoegawa K."/>
            <person name="de Jong P.J."/>
            <person name="Hrdy I."/>
            <person name="Horvathova L."/>
            <person name="Zubacova Z."/>
            <person name="Dolezal P."/>
            <person name="Malik S.B."/>
            <person name="Logsdon J.M. Jr."/>
            <person name="Henze K."/>
            <person name="Gupta A."/>
            <person name="Wang C.C."/>
            <person name="Dunne R.L."/>
            <person name="Upcroft J.A."/>
            <person name="Upcroft P."/>
            <person name="White O."/>
            <person name="Salzberg S.L."/>
            <person name="Tang P."/>
            <person name="Chiu C.-H."/>
            <person name="Lee Y.-S."/>
            <person name="Embley T.M."/>
            <person name="Coombs G.H."/>
            <person name="Mottram J.C."/>
            <person name="Tachezy J."/>
            <person name="Fraser-Liggett C.M."/>
            <person name="Johnson P.J."/>
        </authorList>
    </citation>
    <scope>NUCLEOTIDE SEQUENCE [LARGE SCALE GENOMIC DNA]</scope>
    <source>
        <strain evidence="1">G3</strain>
    </source>
</reference>
<dbReference type="AlphaFoldDB" id="A2GMG6"/>
<dbReference type="KEGG" id="tva:4739277"/>
<dbReference type="VEuPathDB" id="TrichDB:TVAGG3_0104260"/>
<reference evidence="1" key="1">
    <citation type="submission" date="2006-10" db="EMBL/GenBank/DDBJ databases">
        <authorList>
            <person name="Amadeo P."/>
            <person name="Zhao Q."/>
            <person name="Wortman J."/>
            <person name="Fraser-Liggett C."/>
            <person name="Carlton J."/>
        </authorList>
    </citation>
    <scope>NUCLEOTIDE SEQUENCE</scope>
    <source>
        <strain evidence="1">G3</strain>
    </source>
</reference>
<protein>
    <submittedName>
        <fullName evidence="1">Uncharacterized protein</fullName>
    </submittedName>
</protein>
<gene>
    <name evidence="1" type="ORF">TVAG_481560</name>
</gene>
<dbReference type="EMBL" id="DS117384">
    <property type="protein sequence ID" value="EAX81649.1"/>
    <property type="molecule type" value="Genomic_DNA"/>
</dbReference>
<proteinExistence type="predicted"/>
<accession>A2GMG6</accession>
<organism evidence="1 2">
    <name type="scientific">Trichomonas vaginalis (strain ATCC PRA-98 / G3)</name>
    <dbReference type="NCBI Taxonomy" id="412133"/>
    <lineage>
        <taxon>Eukaryota</taxon>
        <taxon>Metamonada</taxon>
        <taxon>Parabasalia</taxon>
        <taxon>Trichomonadida</taxon>
        <taxon>Trichomonadidae</taxon>
        <taxon>Trichomonas</taxon>
    </lineage>
</organism>
<dbReference type="VEuPathDB" id="TrichDB:TVAG_481560"/>
<dbReference type="RefSeq" id="XP_001294579.1">
    <property type="nucleotide sequence ID" value="XM_001294578.1"/>
</dbReference>
<sequence length="109" mass="12146">MAGSAGTRIIWKQLKKFNILKDVKEIIKDRDNKSVSVFKEFGVSHLERFDPGHVSKISQKILQSSQLLTSQLKFSATRLTNTNALNGKNVSTRSNFNSCSMIGFTNGNP</sequence>
<dbReference type="Proteomes" id="UP000001542">
    <property type="component" value="Unassembled WGS sequence"/>
</dbReference>